<comment type="caution">
    <text evidence="1">The sequence shown here is derived from an EMBL/GenBank/DDBJ whole genome shotgun (WGS) entry which is preliminary data.</text>
</comment>
<keyword evidence="2" id="KW-1185">Reference proteome</keyword>
<evidence type="ECO:0000313" key="1">
    <source>
        <dbReference type="EMBL" id="GAA4652238.1"/>
    </source>
</evidence>
<dbReference type="EMBL" id="BAABFL010000472">
    <property type="protein sequence ID" value="GAA4652238.1"/>
    <property type="molecule type" value="Genomic_DNA"/>
</dbReference>
<sequence>MVESGFYSWTGKPHYMATNGESAAQWLSEHGETTPVERLQQIRDNIAAKLEDNIQDEQHIGLLEALDVMDSYIISKEALTTDNSPIDIRPDLSPLCDNRAATSPGLSEEEKKKRFNELLKTGKLPPVIS</sequence>
<evidence type="ECO:0000313" key="2">
    <source>
        <dbReference type="Proteomes" id="UP001500604"/>
    </source>
</evidence>
<protein>
    <submittedName>
        <fullName evidence="1">Uncharacterized protein</fullName>
    </submittedName>
</protein>
<name>A0ABP8V9L6_9GAMM</name>
<gene>
    <name evidence="1" type="ORF">GCM10023116_45220</name>
</gene>
<accession>A0ABP8V9L6</accession>
<reference evidence="2" key="1">
    <citation type="journal article" date="2019" name="Int. J. Syst. Evol. Microbiol.">
        <title>The Global Catalogue of Microorganisms (GCM) 10K type strain sequencing project: providing services to taxonomists for standard genome sequencing and annotation.</title>
        <authorList>
            <consortium name="The Broad Institute Genomics Platform"/>
            <consortium name="The Broad Institute Genome Sequencing Center for Infectious Disease"/>
            <person name="Wu L."/>
            <person name="Ma J."/>
        </authorList>
    </citation>
    <scope>NUCLEOTIDE SEQUENCE [LARGE SCALE GENOMIC DNA]</scope>
    <source>
        <strain evidence="2">JCM 17805</strain>
    </source>
</reference>
<organism evidence="1 2">
    <name type="scientific">Kistimonas scapharcae</name>
    <dbReference type="NCBI Taxonomy" id="1036133"/>
    <lineage>
        <taxon>Bacteria</taxon>
        <taxon>Pseudomonadati</taxon>
        <taxon>Pseudomonadota</taxon>
        <taxon>Gammaproteobacteria</taxon>
        <taxon>Oceanospirillales</taxon>
        <taxon>Endozoicomonadaceae</taxon>
        <taxon>Kistimonas</taxon>
    </lineage>
</organism>
<proteinExistence type="predicted"/>
<dbReference type="Proteomes" id="UP001500604">
    <property type="component" value="Unassembled WGS sequence"/>
</dbReference>